<comment type="caution">
    <text evidence="3">The sequence shown here is derived from an EMBL/GenBank/DDBJ whole genome shotgun (WGS) entry which is preliminary data.</text>
</comment>
<proteinExistence type="predicted"/>
<dbReference type="AlphaFoldDB" id="A0A365HDH2"/>
<dbReference type="InterPro" id="IPR042070">
    <property type="entry name" value="PucR_C-HTH_sf"/>
</dbReference>
<organism evidence="3 4">
    <name type="scientific">Actinomadura craniellae</name>
    <dbReference type="NCBI Taxonomy" id="2231787"/>
    <lineage>
        <taxon>Bacteria</taxon>
        <taxon>Bacillati</taxon>
        <taxon>Actinomycetota</taxon>
        <taxon>Actinomycetes</taxon>
        <taxon>Streptosporangiales</taxon>
        <taxon>Thermomonosporaceae</taxon>
        <taxon>Actinomadura</taxon>
    </lineage>
</organism>
<dbReference type="OrthoDB" id="4571023at2"/>
<evidence type="ECO:0000256" key="1">
    <source>
        <dbReference type="SAM" id="MobiDB-lite"/>
    </source>
</evidence>
<feature type="compositionally biased region" description="Basic and acidic residues" evidence="1">
    <location>
        <begin position="325"/>
        <end position="348"/>
    </location>
</feature>
<dbReference type="PANTHER" id="PTHR33744">
    <property type="entry name" value="CARBOHYDRATE DIACID REGULATOR"/>
    <property type="match status" value="1"/>
</dbReference>
<evidence type="ECO:0000313" key="3">
    <source>
        <dbReference type="EMBL" id="RAY16966.1"/>
    </source>
</evidence>
<dbReference type="Proteomes" id="UP000251891">
    <property type="component" value="Unassembled WGS sequence"/>
</dbReference>
<gene>
    <name evidence="3" type="ORF">DPM19_02030</name>
</gene>
<dbReference type="Pfam" id="PF13556">
    <property type="entry name" value="HTH_30"/>
    <property type="match status" value="1"/>
</dbReference>
<reference evidence="3 4" key="1">
    <citation type="submission" date="2018-06" db="EMBL/GenBank/DDBJ databases">
        <title>Actinomadura craniellae sp. nov. isolated from marine sponge Craniella sp.</title>
        <authorList>
            <person name="Li L."/>
            <person name="Xu Q.H."/>
            <person name="Lin H.W."/>
            <person name="Lu Y.H."/>
        </authorList>
    </citation>
    <scope>NUCLEOTIDE SEQUENCE [LARGE SCALE GENOMIC DNA]</scope>
    <source>
        <strain evidence="3 4">LHW63021</strain>
    </source>
</reference>
<dbReference type="InterPro" id="IPR051448">
    <property type="entry name" value="CdaR-like_regulators"/>
</dbReference>
<keyword evidence="4" id="KW-1185">Reference proteome</keyword>
<protein>
    <recommendedName>
        <fullName evidence="2">PucR C-terminal helix-turn-helix domain-containing protein</fullName>
    </recommendedName>
</protein>
<sequence>MTKQGTRAPAGRPGPPDPIDQAVDAALSLAVGLARNDVECTPDQAEAVARDALEHIGRLRRAATAAGVLTGAGEVGGDPCQCGAPDDVHRRDLVQLLLSSPSDPDRLRRAAVRAGWELPGTLAVVAMHRPQGPVTVRRFLPADILTGLHQGLPCLIFPDPEGPGRRSVLQTLLSDDPGVVGPTVGASRAESSWRLARRGLELLPADLLARHTAVYVIDHARDLLLLQNRALSRELAARKLAPLQRLRPARRACLAETLLAYLECGRNAVSVAARLHAHPQTVRHRMHQIADLFGPAIDDPAQTLDYLIALRTHRLLTAAGPRPGPDPHDTAPRCLRSTEGETVKGHDT</sequence>
<accession>A0A365HDH2</accession>
<evidence type="ECO:0000259" key="2">
    <source>
        <dbReference type="Pfam" id="PF13556"/>
    </source>
</evidence>
<dbReference type="PANTHER" id="PTHR33744:SF1">
    <property type="entry name" value="DNA-BINDING TRANSCRIPTIONAL ACTIVATOR ADER"/>
    <property type="match status" value="1"/>
</dbReference>
<dbReference type="Gene3D" id="1.10.10.2840">
    <property type="entry name" value="PucR C-terminal helix-turn-helix domain"/>
    <property type="match status" value="1"/>
</dbReference>
<dbReference type="EMBL" id="QLYX01000001">
    <property type="protein sequence ID" value="RAY16966.1"/>
    <property type="molecule type" value="Genomic_DNA"/>
</dbReference>
<feature type="region of interest" description="Disordered" evidence="1">
    <location>
        <begin position="318"/>
        <end position="348"/>
    </location>
</feature>
<dbReference type="RefSeq" id="WP_111863016.1">
    <property type="nucleotide sequence ID" value="NZ_QLYX01000001.1"/>
</dbReference>
<name>A0A365HDH2_9ACTN</name>
<dbReference type="InterPro" id="IPR025736">
    <property type="entry name" value="PucR_C-HTH_dom"/>
</dbReference>
<evidence type="ECO:0000313" key="4">
    <source>
        <dbReference type="Proteomes" id="UP000251891"/>
    </source>
</evidence>
<feature type="domain" description="PucR C-terminal helix-turn-helix" evidence="2">
    <location>
        <begin position="254"/>
        <end position="311"/>
    </location>
</feature>
<feature type="region of interest" description="Disordered" evidence="1">
    <location>
        <begin position="1"/>
        <end position="20"/>
    </location>
</feature>